<accession>A0A915CTX3</accession>
<dbReference type="WBParaSite" id="jg126">
    <property type="protein sequence ID" value="jg126"/>
    <property type="gene ID" value="jg126"/>
</dbReference>
<sequence>MGIDLCHKFDRKVRRTAPRSWNEKKIAVCVGPSLTTIESIKFLPLRWLLCVLRPARARIINAGGETISSTNWPFVRPKAKTLCCCKDVARIVKPKSTLALLLCSWQSYKAFCSFKGAQV</sequence>
<evidence type="ECO:0000313" key="1">
    <source>
        <dbReference type="Proteomes" id="UP000887574"/>
    </source>
</evidence>
<organism evidence="1 2">
    <name type="scientific">Ditylenchus dipsaci</name>
    <dbReference type="NCBI Taxonomy" id="166011"/>
    <lineage>
        <taxon>Eukaryota</taxon>
        <taxon>Metazoa</taxon>
        <taxon>Ecdysozoa</taxon>
        <taxon>Nematoda</taxon>
        <taxon>Chromadorea</taxon>
        <taxon>Rhabditida</taxon>
        <taxon>Tylenchina</taxon>
        <taxon>Tylenchomorpha</taxon>
        <taxon>Sphaerularioidea</taxon>
        <taxon>Anguinidae</taxon>
        <taxon>Anguininae</taxon>
        <taxon>Ditylenchus</taxon>
    </lineage>
</organism>
<dbReference type="Proteomes" id="UP000887574">
    <property type="component" value="Unplaced"/>
</dbReference>
<dbReference type="AlphaFoldDB" id="A0A915CTX3"/>
<keyword evidence="1" id="KW-1185">Reference proteome</keyword>
<name>A0A915CTX3_9BILA</name>
<protein>
    <submittedName>
        <fullName evidence="2">Uncharacterized protein</fullName>
    </submittedName>
</protein>
<evidence type="ECO:0000313" key="2">
    <source>
        <dbReference type="WBParaSite" id="jg126"/>
    </source>
</evidence>
<reference evidence="2" key="1">
    <citation type="submission" date="2022-11" db="UniProtKB">
        <authorList>
            <consortium name="WormBaseParasite"/>
        </authorList>
    </citation>
    <scope>IDENTIFICATION</scope>
</reference>
<proteinExistence type="predicted"/>